<dbReference type="EMBL" id="JARKIE010000101">
    <property type="protein sequence ID" value="KAJ7685910.1"/>
    <property type="molecule type" value="Genomic_DNA"/>
</dbReference>
<proteinExistence type="predicted"/>
<reference evidence="1" key="1">
    <citation type="submission" date="2023-03" db="EMBL/GenBank/DDBJ databases">
        <title>Massive genome expansion in bonnet fungi (Mycena s.s.) driven by repeated elements and novel gene families across ecological guilds.</title>
        <authorList>
            <consortium name="Lawrence Berkeley National Laboratory"/>
            <person name="Harder C.B."/>
            <person name="Miyauchi S."/>
            <person name="Viragh M."/>
            <person name="Kuo A."/>
            <person name="Thoen E."/>
            <person name="Andreopoulos B."/>
            <person name="Lu D."/>
            <person name="Skrede I."/>
            <person name="Drula E."/>
            <person name="Henrissat B."/>
            <person name="Morin E."/>
            <person name="Kohler A."/>
            <person name="Barry K."/>
            <person name="LaButti K."/>
            <person name="Morin E."/>
            <person name="Salamov A."/>
            <person name="Lipzen A."/>
            <person name="Mereny Z."/>
            <person name="Hegedus B."/>
            <person name="Baldrian P."/>
            <person name="Stursova M."/>
            <person name="Weitz H."/>
            <person name="Taylor A."/>
            <person name="Grigoriev I.V."/>
            <person name="Nagy L.G."/>
            <person name="Martin F."/>
            <person name="Kauserud H."/>
        </authorList>
    </citation>
    <scope>NUCLEOTIDE SEQUENCE</scope>
    <source>
        <strain evidence="1">CBHHK067</strain>
    </source>
</reference>
<evidence type="ECO:0000313" key="1">
    <source>
        <dbReference type="EMBL" id="KAJ7685910.1"/>
    </source>
</evidence>
<sequence>MRQLLLSPQYGEHELNWQKSYGPVYRLKGCFGEDRLMVSDPVALQYLINSPSFAHGPVPENVVNLLFGKKSVLGLKGSSRPVVYSGEEHRRIRAALNVGFTAVAVRSYQPVFEKAARTIPEQLDKTSAPSTDIFPLLCMATLGAVSEGSLAAVLGCSIADLGDEFVESNPQVLALASGGSAAQIIVEAIRSYLPRWLLSAMIYLPTPVFHTLRQAKVDTKRLGEQIVHDKTDAANQGLEINNDNTVAFGLLELVKHQEFQDELRMEIHSNVGPMACLQPRIAQGLLGLYPTELLSDRIALRDMVIPLADDITTADGERIIHIPVQKGQIVTQAIFSYHRRTGFTMERRRKRGQAFALAEREDISRGRCWSLRESPRLPGWSANLSRGWGRRLLEMQVIICELVGKFSIAIPKNDPVQIRVTSTLLPTVSSGDKEAPLCMTRSL</sequence>
<accession>A0AAD7GFQ5</accession>
<dbReference type="Gene3D" id="1.10.630.10">
    <property type="entry name" value="Cytochrome P450"/>
    <property type="match status" value="2"/>
</dbReference>
<organism evidence="1 2">
    <name type="scientific">Mycena rosella</name>
    <name type="common">Pink bonnet</name>
    <name type="synonym">Agaricus rosellus</name>
    <dbReference type="NCBI Taxonomy" id="1033263"/>
    <lineage>
        <taxon>Eukaryota</taxon>
        <taxon>Fungi</taxon>
        <taxon>Dikarya</taxon>
        <taxon>Basidiomycota</taxon>
        <taxon>Agaricomycotina</taxon>
        <taxon>Agaricomycetes</taxon>
        <taxon>Agaricomycetidae</taxon>
        <taxon>Agaricales</taxon>
        <taxon>Marasmiineae</taxon>
        <taxon>Mycenaceae</taxon>
        <taxon>Mycena</taxon>
    </lineage>
</organism>
<dbReference type="InterPro" id="IPR036396">
    <property type="entry name" value="Cyt_P450_sf"/>
</dbReference>
<keyword evidence="2" id="KW-1185">Reference proteome</keyword>
<dbReference type="AlphaFoldDB" id="A0AAD7GFQ5"/>
<gene>
    <name evidence="1" type="ORF">B0H17DRAFT_1137255</name>
</gene>
<dbReference type="GO" id="GO:0016705">
    <property type="term" value="F:oxidoreductase activity, acting on paired donors, with incorporation or reduction of molecular oxygen"/>
    <property type="evidence" value="ECO:0007669"/>
    <property type="project" value="InterPro"/>
</dbReference>
<dbReference type="Proteomes" id="UP001221757">
    <property type="component" value="Unassembled WGS sequence"/>
</dbReference>
<dbReference type="GO" id="GO:0020037">
    <property type="term" value="F:heme binding"/>
    <property type="evidence" value="ECO:0007669"/>
    <property type="project" value="InterPro"/>
</dbReference>
<evidence type="ECO:0000313" key="2">
    <source>
        <dbReference type="Proteomes" id="UP001221757"/>
    </source>
</evidence>
<dbReference type="GO" id="GO:0004497">
    <property type="term" value="F:monooxygenase activity"/>
    <property type="evidence" value="ECO:0007669"/>
    <property type="project" value="InterPro"/>
</dbReference>
<dbReference type="GO" id="GO:0005506">
    <property type="term" value="F:iron ion binding"/>
    <property type="evidence" value="ECO:0007669"/>
    <property type="project" value="InterPro"/>
</dbReference>
<protein>
    <submittedName>
        <fullName evidence="1">Cytochrome P450</fullName>
    </submittedName>
</protein>
<dbReference type="SUPFAM" id="SSF48264">
    <property type="entry name" value="Cytochrome P450"/>
    <property type="match status" value="1"/>
</dbReference>
<name>A0AAD7GFQ5_MYCRO</name>
<comment type="caution">
    <text evidence="1">The sequence shown here is derived from an EMBL/GenBank/DDBJ whole genome shotgun (WGS) entry which is preliminary data.</text>
</comment>